<evidence type="ECO:0000256" key="5">
    <source>
        <dbReference type="ARBA" id="ARBA00022679"/>
    </source>
</evidence>
<evidence type="ECO:0000256" key="10">
    <source>
        <dbReference type="ARBA" id="ARBA00022833"/>
    </source>
</evidence>
<evidence type="ECO:0000256" key="4">
    <source>
        <dbReference type="ARBA" id="ARBA00012483"/>
    </source>
</evidence>
<evidence type="ECO:0000256" key="1">
    <source>
        <dbReference type="ARBA" id="ARBA00000900"/>
    </source>
</evidence>
<evidence type="ECO:0000256" key="13">
    <source>
        <dbReference type="PROSITE-ProRule" id="PRU00175"/>
    </source>
</evidence>
<dbReference type="FunFam" id="3.30.40.10:FF:000287">
    <property type="entry name" value="RING finger membrane protein"/>
    <property type="match status" value="1"/>
</dbReference>
<evidence type="ECO:0000313" key="19">
    <source>
        <dbReference type="Proteomes" id="UP001148614"/>
    </source>
</evidence>
<dbReference type="Pfam" id="PF23113">
    <property type="entry name" value="MARCHF6_C"/>
    <property type="match status" value="1"/>
</dbReference>
<dbReference type="Pfam" id="PF12906">
    <property type="entry name" value="RINGv"/>
    <property type="match status" value="1"/>
</dbReference>
<dbReference type="SMART" id="SM00744">
    <property type="entry name" value="RINGv"/>
    <property type="match status" value="1"/>
</dbReference>
<feature type="compositionally biased region" description="Low complexity" evidence="14">
    <location>
        <begin position="569"/>
        <end position="581"/>
    </location>
</feature>
<feature type="domain" description="RING-CH-type" evidence="17">
    <location>
        <begin position="23"/>
        <end position="84"/>
    </location>
</feature>
<feature type="region of interest" description="Disordered" evidence="14">
    <location>
        <begin position="332"/>
        <end position="496"/>
    </location>
</feature>
<feature type="transmembrane region" description="Helical" evidence="15">
    <location>
        <begin position="1106"/>
        <end position="1133"/>
    </location>
</feature>
<dbReference type="PROSITE" id="PS51292">
    <property type="entry name" value="ZF_RING_CH"/>
    <property type="match status" value="1"/>
</dbReference>
<evidence type="ECO:0000256" key="7">
    <source>
        <dbReference type="ARBA" id="ARBA00022723"/>
    </source>
</evidence>
<feature type="transmembrane region" description="Helical" evidence="15">
    <location>
        <begin position="1648"/>
        <end position="1674"/>
    </location>
</feature>
<feature type="transmembrane region" description="Helical" evidence="15">
    <location>
        <begin position="1153"/>
        <end position="1171"/>
    </location>
</feature>
<evidence type="ECO:0000256" key="14">
    <source>
        <dbReference type="SAM" id="MobiDB-lite"/>
    </source>
</evidence>
<dbReference type="GO" id="GO:0008270">
    <property type="term" value="F:zinc ion binding"/>
    <property type="evidence" value="ECO:0007669"/>
    <property type="project" value="UniProtKB-KW"/>
</dbReference>
<feature type="transmembrane region" description="Helical" evidence="15">
    <location>
        <begin position="846"/>
        <end position="876"/>
    </location>
</feature>
<evidence type="ECO:0000313" key="18">
    <source>
        <dbReference type="EMBL" id="KAJ3566093.1"/>
    </source>
</evidence>
<feature type="region of interest" description="Disordered" evidence="14">
    <location>
        <begin position="549"/>
        <end position="648"/>
    </location>
</feature>
<dbReference type="GO" id="GO:0005789">
    <property type="term" value="C:endoplasmic reticulum membrane"/>
    <property type="evidence" value="ECO:0007669"/>
    <property type="project" value="TreeGrafter"/>
</dbReference>
<feature type="domain" description="RING-type" evidence="16">
    <location>
        <begin position="31"/>
        <end position="78"/>
    </location>
</feature>
<dbReference type="InterPro" id="IPR001841">
    <property type="entry name" value="Znf_RING"/>
</dbReference>
<dbReference type="EMBL" id="JANPWZ010001399">
    <property type="protein sequence ID" value="KAJ3566093.1"/>
    <property type="molecule type" value="Genomic_DNA"/>
</dbReference>
<evidence type="ECO:0000256" key="9">
    <source>
        <dbReference type="ARBA" id="ARBA00022786"/>
    </source>
</evidence>
<feature type="compositionally biased region" description="Acidic residues" evidence="14">
    <location>
        <begin position="377"/>
        <end position="393"/>
    </location>
</feature>
<keyword evidence="9" id="KW-0833">Ubl conjugation pathway</keyword>
<reference evidence="18" key="1">
    <citation type="submission" date="2022-07" db="EMBL/GenBank/DDBJ databases">
        <title>Genome Sequence of Xylaria arbuscula.</title>
        <authorList>
            <person name="Buettner E."/>
        </authorList>
    </citation>
    <scope>NUCLEOTIDE SEQUENCE</scope>
    <source>
        <strain evidence="18">VT107</strain>
    </source>
</reference>
<evidence type="ECO:0000256" key="2">
    <source>
        <dbReference type="ARBA" id="ARBA00004141"/>
    </source>
</evidence>
<organism evidence="18 19">
    <name type="scientific">Xylaria arbuscula</name>
    <dbReference type="NCBI Taxonomy" id="114810"/>
    <lineage>
        <taxon>Eukaryota</taxon>
        <taxon>Fungi</taxon>
        <taxon>Dikarya</taxon>
        <taxon>Ascomycota</taxon>
        <taxon>Pezizomycotina</taxon>
        <taxon>Sordariomycetes</taxon>
        <taxon>Xylariomycetidae</taxon>
        <taxon>Xylariales</taxon>
        <taxon>Xylariaceae</taxon>
        <taxon>Xylaria</taxon>
    </lineage>
</organism>
<feature type="region of interest" description="Disordered" evidence="14">
    <location>
        <begin position="1"/>
        <end position="20"/>
    </location>
</feature>
<proteinExistence type="predicted"/>
<comment type="pathway">
    <text evidence="3">Protein modification; protein ubiquitination.</text>
</comment>
<dbReference type="InterPro" id="IPR011016">
    <property type="entry name" value="Znf_RING-CH"/>
</dbReference>
<evidence type="ECO:0000256" key="15">
    <source>
        <dbReference type="SAM" id="Phobius"/>
    </source>
</evidence>
<feature type="transmembrane region" description="Helical" evidence="15">
    <location>
        <begin position="1497"/>
        <end position="1515"/>
    </location>
</feature>
<protein>
    <recommendedName>
        <fullName evidence="4">RING-type E3 ubiquitin transferase</fullName>
        <ecNumber evidence="4">2.3.2.27</ecNumber>
    </recommendedName>
</protein>
<feature type="transmembrane region" description="Helical" evidence="15">
    <location>
        <begin position="1456"/>
        <end position="1477"/>
    </location>
</feature>
<keyword evidence="12 15" id="KW-0472">Membrane</keyword>
<gene>
    <name evidence="18" type="ORF">NPX13_g7263</name>
</gene>
<evidence type="ECO:0000259" key="16">
    <source>
        <dbReference type="PROSITE" id="PS50089"/>
    </source>
</evidence>
<feature type="compositionally biased region" description="Low complexity" evidence="14">
    <location>
        <begin position="484"/>
        <end position="494"/>
    </location>
</feature>
<sequence length="1756" mass="194794">MDDPNLRHIGPGDALHPPPWADDAPMDIDSCRICRGEGTDDEPLFFPCKCSGSIKYVHQDCLMEWLSHSQKKHCELCKTPFRFTKLYSPDMPKHLPFHIFVHHMTRYLFRNFLVWLRAALVTTVWLGLLPYSMRSIWSFLFWISDEGLGGTAALLDSRGLTSAQGANAISVTITGTTMCPSTPLLATATTPASLSSVMSQHPVSTIMKAVAKPANLTATPSWLRILFGLPIQPQSPALELPNNVDVTVLHKMAKSTFSESRRSLLSDVGFLNRITGNSAVNRIIIHVLEGQIITLLAIICFILIILVRDYVVQQQPEINMRAAFAAVEDAENDMAAAAPPPQPAPQAPQELQEPQLPEVPEASGAPQAPPLPHLDIPEDNSDSDEESTEDEEGADQHDSDSVAHEDPWGLRPTEPVPEIFRSNLRPRPIAGMGRRPILNIPDQIQTSRGSSPVSPRSPRGFLDDGQAGFLREPSPLRVDRERIPASPASPASPARNSIGDYMRIYKAAEGDDSKIREIIRQEGLDEARFGNLLRNRSTSPSSVVAEKACSDSSSWTWAGSDDETEAATGSSSLNKGKGKSNNIDDGQGQAPSSPASLLPSGSRPRAVSDGPQPHETINPLANNSWSFSNLVSDDTPQAHDPESDEFGFFTTSESESDFVRQLNNETAESSTNNTIPDVSPAEGQSSDHSTPSESDVGASAARLHTEILNEIHQPIMAEDEGGAIIAVRGPDIDVRPITAPPQQPNTIAGRVADFMWGDVPLADAGVNQEAVDIFGDNQNPPFMHGGHGGENGEEEFPEGEQVLPDVAEAAMPAGLDADAVEDAEDFDGIMELIGMRGPIAGLFQNAIFCAFLVSISIFLGIFVPYNIGRVAAWILANPARLLKMLFSSAKLVQDGVLLVVGYTSTFVFNITEALRLLVGTSYGKDFLRTARLDAKQITTSSIDRIASSFMSDIPILSNGEIRNFSAVSHQALLDLKSNIRFCMLAFGNTLVYIGGGDYLAKWSHALELWATYSPEIIRGLPHLVSHKPLWIYYLNFPVPSSPPDIALAYWGAQDRSWAILLGYASLTFLAALYLNRGAMFATGQAAQEWEASIIDALNQASGVMKVILIISIEMLVFPLYCGLLLDFALLPLFENTTLRSRLLFAYNYPLTSMFVHWFIGTGYMFHFALFVSMCRKIMRKGVLCLYSFPSTIDTHIDYMIDFIRDPDDPEFHPVRDVLERNVTTQLRKILFSALVYGALVVICLGGVVWGLSLALPTVLPIHYTYNEPVLEFPVDLLFCNFLMPLAVKFFKPSDGLHIMYTWWFRQCASALRLTWFLFGERRVEEEGQLVGDDRPWRNAFLGVNAEIEVVPKRWRDYFSDGESKPASKIPKDQMLVMNDQKKLLVDSGRLIPDGRFVRSPASDQAKITKGQSVFTNVSEQEMRQFYEIDRPDTDPQSNNQFQVVYVPPWFRARISIFIASIWFFAAVTGVGSTIIPLILGRRIFQTLVPPHIRTNDIYAFSIGVYVLSSASYLVFHLHSAYDMVRDWSRSIVNSLLDRHILQRIVRLAYRSVKLAYAYSMLLMVFPILITTLVEMYVLIPLHTYMGTGGALRLESSQDGHTVRIIQAWTLGILYLKLGSRALTLYGGRPSQAVRAVLRNGWLEPDIGILTRAFVIPGFVASAFMLLMPPLFAWATLTWALDSSTKISYEMQVSAYRLAYPLTALFWVALVMLRRLLRVFEGWQIRIRDEAYLMGERLHNFTGTAAKATVWRGSTRM</sequence>
<feature type="compositionally biased region" description="Polar residues" evidence="14">
    <location>
        <begin position="682"/>
        <end position="693"/>
    </location>
</feature>
<feature type="transmembrane region" description="Helical" evidence="15">
    <location>
        <begin position="112"/>
        <end position="131"/>
    </location>
</feature>
<dbReference type="VEuPathDB" id="FungiDB:F4678DRAFT_434202"/>
<dbReference type="EC" id="2.3.2.27" evidence="4"/>
<feature type="region of interest" description="Disordered" evidence="14">
    <location>
        <begin position="665"/>
        <end position="698"/>
    </location>
</feature>
<dbReference type="GO" id="GO:0061630">
    <property type="term" value="F:ubiquitin protein ligase activity"/>
    <property type="evidence" value="ECO:0007669"/>
    <property type="project" value="UniProtKB-EC"/>
</dbReference>
<feature type="compositionally biased region" description="Low complexity" evidence="14">
    <location>
        <begin position="665"/>
        <end position="674"/>
    </location>
</feature>
<dbReference type="InterPro" id="IPR056521">
    <property type="entry name" value="MARCHF6-like_C"/>
</dbReference>
<keyword evidence="11 15" id="KW-1133">Transmembrane helix</keyword>
<comment type="subcellular location">
    <subcellularLocation>
        <location evidence="2">Membrane</location>
        <topology evidence="2">Multi-pass membrane protein</topology>
    </subcellularLocation>
</comment>
<evidence type="ECO:0000256" key="11">
    <source>
        <dbReference type="ARBA" id="ARBA00022989"/>
    </source>
</evidence>
<feature type="compositionally biased region" description="Polar residues" evidence="14">
    <location>
        <begin position="619"/>
        <end position="635"/>
    </location>
</feature>
<feature type="transmembrane region" description="Helical" evidence="15">
    <location>
        <begin position="1694"/>
        <end position="1716"/>
    </location>
</feature>
<keyword evidence="7" id="KW-0479">Metal-binding</keyword>
<feature type="compositionally biased region" description="Low complexity" evidence="14">
    <location>
        <begin position="347"/>
        <end position="362"/>
    </location>
</feature>
<dbReference type="PANTHER" id="PTHR13145:SF0">
    <property type="entry name" value="E3 UBIQUITIN-PROTEIN LIGASE MARCHF6"/>
    <property type="match status" value="1"/>
</dbReference>
<evidence type="ECO:0000256" key="8">
    <source>
        <dbReference type="ARBA" id="ARBA00022771"/>
    </source>
</evidence>
<keyword evidence="5" id="KW-0808">Transferase</keyword>
<feature type="transmembrane region" description="Helical" evidence="15">
    <location>
        <begin position="1229"/>
        <end position="1252"/>
    </location>
</feature>
<feature type="compositionally biased region" description="Basic and acidic residues" evidence="14">
    <location>
        <begin position="394"/>
        <end position="408"/>
    </location>
</feature>
<keyword evidence="10" id="KW-0862">Zinc</keyword>
<comment type="caution">
    <text evidence="18">The sequence shown here is derived from an EMBL/GenBank/DDBJ whole genome shotgun (WGS) entry which is preliminary data.</text>
</comment>
<comment type="catalytic activity">
    <reaction evidence="1">
        <text>S-ubiquitinyl-[E2 ubiquitin-conjugating enzyme]-L-cysteine + [acceptor protein]-L-lysine = [E2 ubiquitin-conjugating enzyme]-L-cysteine + N(6)-ubiquitinyl-[acceptor protein]-L-lysine.</text>
        <dbReference type="EC" id="2.3.2.27"/>
    </reaction>
</comment>
<feature type="compositionally biased region" description="Low complexity" evidence="14">
    <location>
        <begin position="447"/>
        <end position="460"/>
    </location>
</feature>
<feature type="transmembrane region" description="Helical" evidence="15">
    <location>
        <begin position="1555"/>
        <end position="1579"/>
    </location>
</feature>
<evidence type="ECO:0000256" key="6">
    <source>
        <dbReference type="ARBA" id="ARBA00022692"/>
    </source>
</evidence>
<feature type="transmembrane region" description="Helical" evidence="15">
    <location>
        <begin position="1057"/>
        <end position="1074"/>
    </location>
</feature>
<evidence type="ECO:0000256" key="12">
    <source>
        <dbReference type="ARBA" id="ARBA00023136"/>
    </source>
</evidence>
<evidence type="ECO:0000259" key="17">
    <source>
        <dbReference type="PROSITE" id="PS51292"/>
    </source>
</evidence>
<dbReference type="Gene3D" id="3.30.40.10">
    <property type="entry name" value="Zinc/RING finger domain, C3HC4 (zinc finger)"/>
    <property type="match status" value="1"/>
</dbReference>
<keyword evidence="8 13" id="KW-0863">Zinc-finger</keyword>
<dbReference type="SUPFAM" id="SSF57850">
    <property type="entry name" value="RING/U-box"/>
    <property type="match status" value="1"/>
</dbReference>
<dbReference type="GO" id="GO:0036503">
    <property type="term" value="P:ERAD pathway"/>
    <property type="evidence" value="ECO:0007669"/>
    <property type="project" value="TreeGrafter"/>
</dbReference>
<keyword evidence="19" id="KW-1185">Reference proteome</keyword>
<dbReference type="CDD" id="cd16702">
    <property type="entry name" value="RING_CH-C4HC3_MARCH6"/>
    <property type="match status" value="1"/>
</dbReference>
<accession>A0A9W8TJM8</accession>
<evidence type="ECO:0000256" key="3">
    <source>
        <dbReference type="ARBA" id="ARBA00004906"/>
    </source>
</evidence>
<dbReference type="PROSITE" id="PS50089">
    <property type="entry name" value="ZF_RING_2"/>
    <property type="match status" value="1"/>
</dbReference>
<dbReference type="Proteomes" id="UP001148614">
    <property type="component" value="Unassembled WGS sequence"/>
</dbReference>
<feature type="compositionally biased region" description="Low complexity" evidence="14">
    <location>
        <begin position="590"/>
        <end position="605"/>
    </location>
</feature>
<name>A0A9W8TJM8_9PEZI</name>
<dbReference type="InterPro" id="IPR013083">
    <property type="entry name" value="Znf_RING/FYVE/PHD"/>
</dbReference>
<keyword evidence="6 15" id="KW-0812">Transmembrane</keyword>
<feature type="transmembrane region" description="Helical" evidence="15">
    <location>
        <begin position="981"/>
        <end position="1000"/>
    </location>
</feature>
<feature type="transmembrane region" description="Helical" evidence="15">
    <location>
        <begin position="292"/>
        <end position="311"/>
    </location>
</feature>
<dbReference type="PANTHER" id="PTHR13145">
    <property type="entry name" value="SSM4 PROTEIN"/>
    <property type="match status" value="1"/>
</dbReference>